<dbReference type="InterPro" id="IPR036400">
    <property type="entry name" value="Cyt_B5-like_heme/steroid_sf"/>
</dbReference>
<dbReference type="PANTHER" id="PTHR19359">
    <property type="entry name" value="CYTOCHROME B5"/>
    <property type="match status" value="1"/>
</dbReference>
<keyword evidence="8" id="KW-1185">Reference proteome</keyword>
<keyword evidence="2" id="KW-0479">Metal-binding</keyword>
<feature type="compositionally biased region" description="Acidic residues" evidence="5">
    <location>
        <begin position="14"/>
        <end position="30"/>
    </location>
</feature>
<accession>A0A846TQT3</accession>
<dbReference type="GO" id="GO:0016020">
    <property type="term" value="C:membrane"/>
    <property type="evidence" value="ECO:0007669"/>
    <property type="project" value="TreeGrafter"/>
</dbReference>
<evidence type="ECO:0000256" key="3">
    <source>
        <dbReference type="ARBA" id="ARBA00023004"/>
    </source>
</evidence>
<reference evidence="7 8" key="1">
    <citation type="submission" date="2020-02" db="EMBL/GenBank/DDBJ databases">
        <authorList>
            <person name="Sun Q."/>
        </authorList>
    </citation>
    <scope>NUCLEOTIDE SEQUENCE [LARGE SCALE GENOMIC DNA]</scope>
    <source>
        <strain evidence="7 8">YIM 13062</strain>
    </source>
</reference>
<comment type="caution">
    <text evidence="7">The sequence shown here is derived from an EMBL/GenBank/DDBJ whole genome shotgun (WGS) entry which is preliminary data.</text>
</comment>
<dbReference type="Pfam" id="PF00173">
    <property type="entry name" value="Cyt-b5"/>
    <property type="match status" value="1"/>
</dbReference>
<evidence type="ECO:0000313" key="8">
    <source>
        <dbReference type="Proteomes" id="UP000521379"/>
    </source>
</evidence>
<keyword evidence="3" id="KW-0408">Iron</keyword>
<keyword evidence="1" id="KW-0349">Heme</keyword>
<gene>
    <name evidence="7" type="ORF">GTW58_04795</name>
</gene>
<feature type="compositionally biased region" description="Low complexity" evidence="5">
    <location>
        <begin position="1"/>
        <end position="11"/>
    </location>
</feature>
<comment type="similarity">
    <text evidence="4">Belongs to the cytochrome b5 family.</text>
</comment>
<dbReference type="Proteomes" id="UP000521379">
    <property type="component" value="Unassembled WGS sequence"/>
</dbReference>
<name>A0A846TQT3_9MICC</name>
<feature type="compositionally biased region" description="Low complexity" evidence="5">
    <location>
        <begin position="31"/>
        <end position="47"/>
    </location>
</feature>
<dbReference type="SMART" id="SM01117">
    <property type="entry name" value="Cyt-b5"/>
    <property type="match status" value="1"/>
</dbReference>
<dbReference type="InterPro" id="IPR001199">
    <property type="entry name" value="Cyt_B5-like_heme/steroid-bd"/>
</dbReference>
<dbReference type="InterPro" id="IPR050668">
    <property type="entry name" value="Cytochrome_b5"/>
</dbReference>
<dbReference type="GO" id="GO:0046872">
    <property type="term" value="F:metal ion binding"/>
    <property type="evidence" value="ECO:0007669"/>
    <property type="project" value="UniProtKB-KW"/>
</dbReference>
<dbReference type="SUPFAM" id="SSF55856">
    <property type="entry name" value="Cytochrome b5-like heme/steroid binding domain"/>
    <property type="match status" value="1"/>
</dbReference>
<feature type="region of interest" description="Disordered" evidence="5">
    <location>
        <begin position="1"/>
        <end position="47"/>
    </location>
</feature>
<evidence type="ECO:0000259" key="6">
    <source>
        <dbReference type="PROSITE" id="PS50255"/>
    </source>
</evidence>
<evidence type="ECO:0000256" key="5">
    <source>
        <dbReference type="SAM" id="MobiDB-lite"/>
    </source>
</evidence>
<protein>
    <submittedName>
        <fullName evidence="7">Cytochrome b5 domain-containing protein</fullName>
    </submittedName>
</protein>
<proteinExistence type="inferred from homology"/>
<dbReference type="PRINTS" id="PR00363">
    <property type="entry name" value="CYTOCHROMEB5"/>
</dbReference>
<dbReference type="EMBL" id="JAAVUN010000006">
    <property type="protein sequence ID" value="NKE09270.1"/>
    <property type="molecule type" value="Genomic_DNA"/>
</dbReference>
<dbReference type="PROSITE" id="PS50255">
    <property type="entry name" value="CYTOCHROME_B5_2"/>
    <property type="match status" value="1"/>
</dbReference>
<evidence type="ECO:0000256" key="2">
    <source>
        <dbReference type="ARBA" id="ARBA00022723"/>
    </source>
</evidence>
<dbReference type="GO" id="GO:0020037">
    <property type="term" value="F:heme binding"/>
    <property type="evidence" value="ECO:0007669"/>
    <property type="project" value="TreeGrafter"/>
</dbReference>
<sequence>MGASATSATSSQNSDDDEGEESGQESDEGAEGAAAGDAASATSTTASGETYSLATVQEHSTESDCWAAVDNNVYDLTDWVAQHPGGQRAITQLCGTDATDAFAGQHGNNDEAKAALSEHQIGTLQN</sequence>
<feature type="domain" description="Cytochrome b5 heme-binding" evidence="6">
    <location>
        <begin position="48"/>
        <end position="125"/>
    </location>
</feature>
<evidence type="ECO:0000256" key="4">
    <source>
        <dbReference type="ARBA" id="ARBA00038168"/>
    </source>
</evidence>
<evidence type="ECO:0000313" key="7">
    <source>
        <dbReference type="EMBL" id="NKE09270.1"/>
    </source>
</evidence>
<dbReference type="AlphaFoldDB" id="A0A846TQT3"/>
<evidence type="ECO:0000256" key="1">
    <source>
        <dbReference type="ARBA" id="ARBA00022617"/>
    </source>
</evidence>
<organism evidence="7 8">
    <name type="scientific">Kocuria subflava</name>
    <dbReference type="NCBI Taxonomy" id="1736139"/>
    <lineage>
        <taxon>Bacteria</taxon>
        <taxon>Bacillati</taxon>
        <taxon>Actinomycetota</taxon>
        <taxon>Actinomycetes</taxon>
        <taxon>Micrococcales</taxon>
        <taxon>Micrococcaceae</taxon>
        <taxon>Kocuria</taxon>
    </lineage>
</organism>
<dbReference type="Gene3D" id="3.10.120.10">
    <property type="entry name" value="Cytochrome b5-like heme/steroid binding domain"/>
    <property type="match status" value="1"/>
</dbReference>
<dbReference type="PANTHER" id="PTHR19359:SF95">
    <property type="entry name" value="CYTOCHROME B5 TYPE B"/>
    <property type="match status" value="1"/>
</dbReference>